<comment type="similarity">
    <text evidence="2 4">Belongs to the flagella basal body rod proteins family.</text>
</comment>
<organism evidence="8 9">
    <name type="scientific">Helicobacter mustelae (strain ATCC 43772 / CCUG 25715 / CIP 103759 / LMG 18044 / NCTC 12198 / R85-136P)</name>
    <name type="common">Campylobacter mustelae</name>
    <dbReference type="NCBI Taxonomy" id="679897"/>
    <lineage>
        <taxon>Bacteria</taxon>
        <taxon>Pseudomonadati</taxon>
        <taxon>Campylobacterota</taxon>
        <taxon>Epsilonproteobacteria</taxon>
        <taxon>Campylobacterales</taxon>
        <taxon>Helicobacteraceae</taxon>
        <taxon>Helicobacter</taxon>
    </lineage>
</organism>
<evidence type="ECO:0000256" key="3">
    <source>
        <dbReference type="ARBA" id="ARBA00023143"/>
    </source>
</evidence>
<reference evidence="8 9" key="1">
    <citation type="journal article" date="2010" name="BMC Genomics">
        <title>Comparative genomics and proteomics of Helicobacter mustelae, an ulcerogenic and carcinogenic gastric pathogen.</title>
        <authorList>
            <person name="O'Toole P.W."/>
            <person name="Snelling W.J."/>
            <person name="Canchaya C."/>
            <person name="Forde B.M."/>
            <person name="Hardie K.R."/>
            <person name="Josenhans C."/>
            <person name="Graham R.L.J."/>
            <person name="McMullan G."/>
            <person name="Parkhill J."/>
            <person name="Belda E."/>
            <person name="Bentley S.D."/>
        </authorList>
    </citation>
    <scope>NUCLEOTIDE SEQUENCE [LARGE SCALE GENOMIC DNA]</scope>
    <source>
        <strain evidence="9">ATCC 43772 / LMG 18044 / NCTC 12198 / 12198</strain>
    </source>
</reference>
<evidence type="ECO:0000256" key="2">
    <source>
        <dbReference type="ARBA" id="ARBA00009677"/>
    </source>
</evidence>
<evidence type="ECO:0000256" key="4">
    <source>
        <dbReference type="RuleBase" id="RU362116"/>
    </source>
</evidence>
<dbReference type="KEGG" id="hms:HMU11810"/>
<evidence type="ECO:0000256" key="1">
    <source>
        <dbReference type="ARBA" id="ARBA00004117"/>
    </source>
</evidence>
<dbReference type="Proteomes" id="UP000001522">
    <property type="component" value="Chromosome"/>
</dbReference>
<dbReference type="GO" id="GO:0009425">
    <property type="term" value="C:bacterial-type flagellum basal body"/>
    <property type="evidence" value="ECO:0007669"/>
    <property type="project" value="UniProtKB-SubCell"/>
</dbReference>
<keyword evidence="3 4" id="KW-0975">Bacterial flagellum</keyword>
<keyword evidence="8" id="KW-0966">Cell projection</keyword>
<dbReference type="InterPro" id="IPR019776">
    <property type="entry name" value="Flagellar_basal_body_rod_CS"/>
</dbReference>
<dbReference type="HOGENOM" id="CLU_013687_0_0_7"/>
<evidence type="ECO:0000259" key="5">
    <source>
        <dbReference type="Pfam" id="PF00460"/>
    </source>
</evidence>
<feature type="domain" description="Flagellar basal body rod protein N-terminal" evidence="5">
    <location>
        <begin position="18"/>
        <end position="47"/>
    </location>
</feature>
<dbReference type="PANTHER" id="PTHR30435">
    <property type="entry name" value="FLAGELLAR PROTEIN"/>
    <property type="match status" value="1"/>
</dbReference>
<dbReference type="PROSITE" id="PS00588">
    <property type="entry name" value="FLAGELLA_BB_ROD"/>
    <property type="match status" value="1"/>
</dbReference>
<sequence length="289" mass="32562">MLGFLRSFKERGMQNGYYNAVGGMVTQFNRLDAISNNLANLNTNAFKRDDVVIGDYLRLYETYQQELPLKNNTKEAAKFINRALDRVPIISDSYSDQSLGAMMQTDNPLDFALSKENLYFAIQTPQGVRYTRDGSFVVGEDGMLSTKEGYHVLSRTGLENEEGIAINVQSQIEADKNGNIYFRVSDNEAVGEAEQNNAIAVVSFVNPRLLKKEGKNLYSYPEDKKSDRQNLATTESVRQSFLEKSNVNAVIEMTNLIETNRLVDMYSKVLKTHMDDLNTEAISKLATRA</sequence>
<keyword evidence="8" id="KW-0282">Flagellum</keyword>
<protein>
    <submittedName>
        <fullName evidence="8">Putative flagellar basal-body rod protein</fullName>
    </submittedName>
</protein>
<dbReference type="SUPFAM" id="SSF117143">
    <property type="entry name" value="Flagellar hook protein flgE"/>
    <property type="match status" value="1"/>
</dbReference>
<keyword evidence="8" id="KW-0969">Cilium</keyword>
<dbReference type="InterPro" id="IPR037925">
    <property type="entry name" value="FlgE/F/G-like"/>
</dbReference>
<evidence type="ECO:0000313" key="8">
    <source>
        <dbReference type="EMBL" id="CBG40436.1"/>
    </source>
</evidence>
<feature type="domain" description="Flagellar basal-body/hook protein C-terminal" evidence="6">
    <location>
        <begin position="238"/>
        <end position="274"/>
    </location>
</feature>
<evidence type="ECO:0000259" key="6">
    <source>
        <dbReference type="Pfam" id="PF06429"/>
    </source>
</evidence>
<dbReference type="InterPro" id="IPR020013">
    <property type="entry name" value="Flagellar_FlgE/F/G"/>
</dbReference>
<dbReference type="eggNOG" id="COG4786">
    <property type="taxonomic scope" value="Bacteria"/>
</dbReference>
<evidence type="ECO:0000313" key="9">
    <source>
        <dbReference type="Proteomes" id="UP000001522"/>
    </source>
</evidence>
<dbReference type="EMBL" id="FN555004">
    <property type="protein sequence ID" value="CBG40436.1"/>
    <property type="molecule type" value="Genomic_DNA"/>
</dbReference>
<dbReference type="STRING" id="679897.HMU11810"/>
<keyword evidence="9" id="KW-1185">Reference proteome</keyword>
<dbReference type="InterPro" id="IPR053967">
    <property type="entry name" value="LlgE_F_G-like_D1"/>
</dbReference>
<dbReference type="GO" id="GO:0071978">
    <property type="term" value="P:bacterial-type flagellum-dependent swarming motility"/>
    <property type="evidence" value="ECO:0007669"/>
    <property type="project" value="TreeGrafter"/>
</dbReference>
<comment type="subcellular location">
    <subcellularLocation>
        <location evidence="1 4">Bacterial flagellum basal body</location>
    </subcellularLocation>
</comment>
<dbReference type="AlphaFoldDB" id="D3UIW1"/>
<dbReference type="Pfam" id="PF00460">
    <property type="entry name" value="Flg_bb_rod"/>
    <property type="match status" value="1"/>
</dbReference>
<feature type="domain" description="Flagellar hook protein FlgE/F/G-like D1" evidence="7">
    <location>
        <begin position="119"/>
        <end position="180"/>
    </location>
</feature>
<accession>D3UIW1</accession>
<dbReference type="Pfam" id="PF06429">
    <property type="entry name" value="Flg_bbr_C"/>
    <property type="match status" value="1"/>
</dbReference>
<dbReference type="PANTHER" id="PTHR30435:SF19">
    <property type="entry name" value="FLAGELLAR BASAL-BODY ROD PROTEIN FLGG"/>
    <property type="match status" value="1"/>
</dbReference>
<name>D3UIW1_HELM1</name>
<dbReference type="Pfam" id="PF22692">
    <property type="entry name" value="LlgE_F_G_D1"/>
    <property type="match status" value="1"/>
</dbReference>
<dbReference type="InterPro" id="IPR010930">
    <property type="entry name" value="Flg_bb/hook_C_dom"/>
</dbReference>
<dbReference type="InterPro" id="IPR001444">
    <property type="entry name" value="Flag_bb_rod_N"/>
</dbReference>
<proteinExistence type="inferred from homology"/>
<evidence type="ECO:0000259" key="7">
    <source>
        <dbReference type="Pfam" id="PF22692"/>
    </source>
</evidence>
<dbReference type="NCBIfam" id="TIGR03506">
    <property type="entry name" value="FlgEFG_subfam"/>
    <property type="match status" value="1"/>
</dbReference>
<gene>
    <name evidence="8" type="primary">flgG2</name>
    <name evidence="8" type="ordered locus">HMU11810</name>
</gene>